<dbReference type="Gene3D" id="3.30.750.24">
    <property type="entry name" value="STAS domain"/>
    <property type="match status" value="1"/>
</dbReference>
<keyword evidence="1" id="KW-0732">Signal</keyword>
<dbReference type="InterPro" id="IPR058548">
    <property type="entry name" value="MlaB-like_STAS"/>
</dbReference>
<dbReference type="Pfam" id="PF13466">
    <property type="entry name" value="STAS_2"/>
    <property type="match status" value="1"/>
</dbReference>
<evidence type="ECO:0000313" key="4">
    <source>
        <dbReference type="Proteomes" id="UP001501243"/>
    </source>
</evidence>
<sequence length="116" mass="12529">MPAAMIIYQEAFPTCYLLALSSSAAATAETELAAHLAHACRSGKPAVWVDCRLLDALSATAAWLLWACQQRLHRRRARLVLCQVPAAVERTLRRTLAGTGAELFIVPTLDDAAALL</sequence>
<evidence type="ECO:0000259" key="2">
    <source>
        <dbReference type="Pfam" id="PF13466"/>
    </source>
</evidence>
<name>A0ABP8Q8S0_9BACT</name>
<organism evidence="3 4">
    <name type="scientific">Hymenobacter ginsengisoli</name>
    <dbReference type="NCBI Taxonomy" id="1051626"/>
    <lineage>
        <taxon>Bacteria</taxon>
        <taxon>Pseudomonadati</taxon>
        <taxon>Bacteroidota</taxon>
        <taxon>Cytophagia</taxon>
        <taxon>Cytophagales</taxon>
        <taxon>Hymenobacteraceae</taxon>
        <taxon>Hymenobacter</taxon>
    </lineage>
</organism>
<feature type="domain" description="MlaB-like STAS" evidence="2">
    <location>
        <begin position="18"/>
        <end position="94"/>
    </location>
</feature>
<accession>A0ABP8Q8S0</accession>
<keyword evidence="4" id="KW-1185">Reference proteome</keyword>
<evidence type="ECO:0000256" key="1">
    <source>
        <dbReference type="SAM" id="SignalP"/>
    </source>
</evidence>
<gene>
    <name evidence="3" type="ORF">GCM10023172_17520</name>
</gene>
<dbReference type="InterPro" id="IPR036513">
    <property type="entry name" value="STAS_dom_sf"/>
</dbReference>
<comment type="caution">
    <text evidence="3">The sequence shown here is derived from an EMBL/GenBank/DDBJ whole genome shotgun (WGS) entry which is preliminary data.</text>
</comment>
<proteinExistence type="predicted"/>
<feature type="signal peptide" evidence="1">
    <location>
        <begin position="1"/>
        <end position="28"/>
    </location>
</feature>
<evidence type="ECO:0000313" key="3">
    <source>
        <dbReference type="EMBL" id="GAA4499205.1"/>
    </source>
</evidence>
<reference evidence="4" key="1">
    <citation type="journal article" date="2019" name="Int. J. Syst. Evol. Microbiol.">
        <title>The Global Catalogue of Microorganisms (GCM) 10K type strain sequencing project: providing services to taxonomists for standard genome sequencing and annotation.</title>
        <authorList>
            <consortium name="The Broad Institute Genomics Platform"/>
            <consortium name="The Broad Institute Genome Sequencing Center for Infectious Disease"/>
            <person name="Wu L."/>
            <person name="Ma J."/>
        </authorList>
    </citation>
    <scope>NUCLEOTIDE SEQUENCE [LARGE SCALE GENOMIC DNA]</scope>
    <source>
        <strain evidence="4">JCM 17841</strain>
    </source>
</reference>
<dbReference type="Proteomes" id="UP001501243">
    <property type="component" value="Unassembled WGS sequence"/>
</dbReference>
<protein>
    <recommendedName>
        <fullName evidence="2">MlaB-like STAS domain-containing protein</fullName>
    </recommendedName>
</protein>
<feature type="chain" id="PRO_5046689226" description="MlaB-like STAS domain-containing protein" evidence="1">
    <location>
        <begin position="29"/>
        <end position="116"/>
    </location>
</feature>
<dbReference type="EMBL" id="BAABGQ010000005">
    <property type="protein sequence ID" value="GAA4499205.1"/>
    <property type="molecule type" value="Genomic_DNA"/>
</dbReference>
<dbReference type="SUPFAM" id="SSF52091">
    <property type="entry name" value="SpoIIaa-like"/>
    <property type="match status" value="1"/>
</dbReference>